<dbReference type="EMBL" id="BK032670">
    <property type="protein sequence ID" value="DAF54048.1"/>
    <property type="molecule type" value="Genomic_DNA"/>
</dbReference>
<reference evidence="1" key="1">
    <citation type="journal article" date="2021" name="Proc. Natl. Acad. Sci. U.S.A.">
        <title>A Catalog of Tens of Thousands of Viruses from Human Metagenomes Reveals Hidden Associations with Chronic Diseases.</title>
        <authorList>
            <person name="Tisza M.J."/>
            <person name="Buck C.B."/>
        </authorList>
    </citation>
    <scope>NUCLEOTIDE SEQUENCE</scope>
    <source>
        <strain evidence="1">CtfyA6</strain>
    </source>
</reference>
<organism evidence="1">
    <name type="scientific">Myoviridae sp. ctfyA6</name>
    <dbReference type="NCBI Taxonomy" id="2827698"/>
    <lineage>
        <taxon>Viruses</taxon>
        <taxon>Duplodnaviria</taxon>
        <taxon>Heunggongvirae</taxon>
        <taxon>Uroviricota</taxon>
        <taxon>Caudoviricetes</taxon>
    </lineage>
</organism>
<evidence type="ECO:0000313" key="1">
    <source>
        <dbReference type="EMBL" id="DAF54048.1"/>
    </source>
</evidence>
<protein>
    <submittedName>
        <fullName evidence="1">Uncharacterized protein</fullName>
    </submittedName>
</protein>
<proteinExistence type="predicted"/>
<accession>A0A8S5SSX7</accession>
<name>A0A8S5SSX7_9CAUD</name>
<sequence>MPRVLSEDEKIKALKAIKFDLEERKFPFFEEDEIAFLLEKNLNIIDLAVYDGLIKKARVDSIKLPSGLEKPNNREYWLNLANVQKEKILAGIKAEIYADVANELLALGFTENKKGGFMIMKRADGI</sequence>